<organism evidence="3 4">
    <name type="scientific">Achromobacter spanius</name>
    <dbReference type="NCBI Taxonomy" id="217203"/>
    <lineage>
        <taxon>Bacteria</taxon>
        <taxon>Pseudomonadati</taxon>
        <taxon>Pseudomonadota</taxon>
        <taxon>Betaproteobacteria</taxon>
        <taxon>Burkholderiales</taxon>
        <taxon>Alcaligenaceae</taxon>
        <taxon>Achromobacter</taxon>
    </lineage>
</organism>
<dbReference type="AlphaFoldDB" id="A0AA42S3I4"/>
<dbReference type="RefSeq" id="WP_207472375.1">
    <property type="nucleotide sequence ID" value="NZ_JAOCDZ010000009.1"/>
</dbReference>
<evidence type="ECO:0000313" key="4">
    <source>
        <dbReference type="Proteomes" id="UP001161094"/>
    </source>
</evidence>
<proteinExistence type="inferred from homology"/>
<dbReference type="PANTHER" id="PTHR30203:SF24">
    <property type="entry name" value="BLR4935 PROTEIN"/>
    <property type="match status" value="1"/>
</dbReference>
<dbReference type="SUPFAM" id="SSF56954">
    <property type="entry name" value="Outer membrane efflux proteins (OEP)"/>
    <property type="match status" value="1"/>
</dbReference>
<comment type="similarity">
    <text evidence="1">Belongs to the outer membrane factor (OMF) (TC 1.B.17) family.</text>
</comment>
<feature type="chain" id="PRO_5041428737" evidence="2">
    <location>
        <begin position="20"/>
        <end position="413"/>
    </location>
</feature>
<evidence type="ECO:0000256" key="1">
    <source>
        <dbReference type="ARBA" id="ARBA00007613"/>
    </source>
</evidence>
<gene>
    <name evidence="3" type="ORF">N5D93_14095</name>
</gene>
<keyword evidence="2" id="KW-0732">Signal</keyword>
<dbReference type="InterPro" id="IPR003423">
    <property type="entry name" value="OMP_efflux"/>
</dbReference>
<reference evidence="3" key="1">
    <citation type="submission" date="2022-09" db="EMBL/GenBank/DDBJ databases">
        <title>Intensive care unit water sources are persistently colonized with multi-drug resistant bacteria and are the site of extensive horizontal gene transfer of antibiotic resistance genes.</title>
        <authorList>
            <person name="Diorio-Toth L."/>
        </authorList>
    </citation>
    <scope>NUCLEOTIDE SEQUENCE</scope>
    <source>
        <strain evidence="3">GD03843</strain>
    </source>
</reference>
<dbReference type="Pfam" id="PF02321">
    <property type="entry name" value="OEP"/>
    <property type="match status" value="1"/>
</dbReference>
<dbReference type="EMBL" id="JAOCDZ010000009">
    <property type="protein sequence ID" value="MDH0736944.1"/>
    <property type="molecule type" value="Genomic_DNA"/>
</dbReference>
<evidence type="ECO:0000256" key="2">
    <source>
        <dbReference type="SAM" id="SignalP"/>
    </source>
</evidence>
<sequence>MIKPYIFAAVLVATMPAQGKSPAQPGVKMPDTMQVRELLNKDPAVAAAIANLRVARSAAGILEDSPYEWTPSVSAQRRNVNTGEHYNEWNIGVDRGIRLPGKANADRELAGGVLSEARAKYRAQIHNSATELMRLWVDWLHAEAANRLAQTNYETVQKSVQAVERRVKAGDASRLDLGLAQAELADQNRQRSQAAMLGDIAWSRLSMRFPGIEREPTELPLPEKLPQDDVELRTRIIDASEDLQIVQTQLAQSQAAAARARAERVPDPTVGLYTASERGGAERYWGVRVSIPIPGGARIQRADQAAASADVSYQGLELKRRQLDVEASSDIAAARGTLLTAEVARQNAEMLSKNAALMQRAYSLGEVDLQSLLIAKRQDTGANASALAAQAEALKAAYKLKIDAHLIWDLDKD</sequence>
<feature type="signal peptide" evidence="2">
    <location>
        <begin position="1"/>
        <end position="19"/>
    </location>
</feature>
<accession>A0AA42S3I4</accession>
<dbReference type="Proteomes" id="UP001161094">
    <property type="component" value="Unassembled WGS sequence"/>
</dbReference>
<name>A0AA42S3I4_9BURK</name>
<dbReference type="GO" id="GO:0015562">
    <property type="term" value="F:efflux transmembrane transporter activity"/>
    <property type="evidence" value="ECO:0007669"/>
    <property type="project" value="InterPro"/>
</dbReference>
<protein>
    <submittedName>
        <fullName evidence="3">TolC family protein</fullName>
    </submittedName>
</protein>
<comment type="caution">
    <text evidence="3">The sequence shown here is derived from an EMBL/GenBank/DDBJ whole genome shotgun (WGS) entry which is preliminary data.</text>
</comment>
<evidence type="ECO:0000313" key="3">
    <source>
        <dbReference type="EMBL" id="MDH0736944.1"/>
    </source>
</evidence>
<dbReference type="Gene3D" id="1.20.1600.10">
    <property type="entry name" value="Outer membrane efflux proteins (OEP)"/>
    <property type="match status" value="1"/>
</dbReference>
<dbReference type="InterPro" id="IPR010131">
    <property type="entry name" value="MdtP/NodT-like"/>
</dbReference>
<dbReference type="PANTHER" id="PTHR30203">
    <property type="entry name" value="OUTER MEMBRANE CATION EFFLUX PROTEIN"/>
    <property type="match status" value="1"/>
</dbReference>